<feature type="compositionally biased region" description="Low complexity" evidence="2">
    <location>
        <begin position="434"/>
        <end position="452"/>
    </location>
</feature>
<dbReference type="InterPro" id="IPR022939">
    <property type="entry name" value="Nb(III)_bact/plant"/>
</dbReference>
<dbReference type="InterPro" id="IPR012674">
    <property type="entry name" value="Calycin"/>
</dbReference>
<organism evidence="4 5">
    <name type="scientific">Arenivirga flava</name>
    <dbReference type="NCBI Taxonomy" id="1930060"/>
    <lineage>
        <taxon>Bacteria</taxon>
        <taxon>Bacillati</taxon>
        <taxon>Actinomycetota</taxon>
        <taxon>Actinomycetes</taxon>
        <taxon>Micrococcales</taxon>
        <taxon>Microbacteriaceae</taxon>
        <taxon>Arenivirga</taxon>
    </lineage>
</organism>
<evidence type="ECO:0000256" key="1">
    <source>
        <dbReference type="HAMAP-Rule" id="MF_01297"/>
    </source>
</evidence>
<feature type="domain" description="THAP4-like heme-binding" evidence="3">
    <location>
        <begin position="12"/>
        <end position="174"/>
    </location>
</feature>
<evidence type="ECO:0000313" key="4">
    <source>
        <dbReference type="EMBL" id="GMA29353.1"/>
    </source>
</evidence>
<evidence type="ECO:0000313" key="5">
    <source>
        <dbReference type="Proteomes" id="UP001157160"/>
    </source>
</evidence>
<dbReference type="InterPro" id="IPR027266">
    <property type="entry name" value="TrmE/GcvT-like"/>
</dbReference>
<accession>A0AA37XC24</accession>
<keyword evidence="5" id="KW-1185">Reference proteome</keyword>
<sequence>MSLDLNTGLPPELGPISWLHGVWEGTGVLDYKLDDDTVHSAEFGQRISFSNDGPPYFNYSAQAWLLDEASTPLVAETGYWRLGRDLQAFDAGPGMIPPSASTPYTGVESVEALRNRDEGFDLEVAIVHPNGVNELYVGQVKGARIDLATDAVVQSVNAKPYTAATRLYGLVEGTCCGRGTWPPSARICATMPPDGWRRLDEASPLPGSSPLLRLPGAVASEQHPGLAAHYGEPLPEQRRLEAGAAFVELPRSVVSVTGPDRLSWLDSMTSQRLTGLAPGGSAETLVLDQNGRIEHAARVVDDGATAWLVAEPENASGLASWLDRMRFMLRVEVAEHPELAVLGAVDGSGLPACAPAGVPLVWIDPWREVAAGAGSTRPPSSTPATTGAGARPSCRARRWRRSPSRCARGSGPCPACSPPRRCGSPPGARGREPTPTSAASRTSSTGCAAPCT</sequence>
<dbReference type="InterPro" id="IPR045165">
    <property type="entry name" value="Nitrobindin"/>
</dbReference>
<dbReference type="SUPFAM" id="SSF103025">
    <property type="entry name" value="Folate-binding domain"/>
    <property type="match status" value="1"/>
</dbReference>
<dbReference type="PANTHER" id="PTHR15854:SF4">
    <property type="entry name" value="PEROXYNITRITE ISOMERASE THAP4"/>
    <property type="match status" value="1"/>
</dbReference>
<dbReference type="Gene3D" id="2.40.128.20">
    <property type="match status" value="1"/>
</dbReference>
<comment type="caution">
    <text evidence="4">The sequence shown here is derived from an EMBL/GenBank/DDBJ whole genome shotgun (WGS) entry which is preliminary data.</text>
</comment>
<evidence type="ECO:0000259" key="3">
    <source>
        <dbReference type="Pfam" id="PF08768"/>
    </source>
</evidence>
<gene>
    <name evidence="4" type="ORF">GCM10025874_26060</name>
</gene>
<evidence type="ECO:0000256" key="2">
    <source>
        <dbReference type="SAM" id="MobiDB-lite"/>
    </source>
</evidence>
<comment type="caution">
    <text evidence="1">Lacks conserved residue(s) required for the propagation of feature annotation.</text>
</comment>
<dbReference type="SUPFAM" id="SSF50814">
    <property type="entry name" value="Lipocalins"/>
    <property type="match status" value="1"/>
</dbReference>
<feature type="compositionally biased region" description="Low complexity" evidence="2">
    <location>
        <begin position="372"/>
        <end position="393"/>
    </location>
</feature>
<proteinExistence type="inferred from homology"/>
<name>A0AA37XC24_9MICO</name>
<dbReference type="PANTHER" id="PTHR15854">
    <property type="entry name" value="THAP4 PROTEIN"/>
    <property type="match status" value="1"/>
</dbReference>
<protein>
    <recommendedName>
        <fullName evidence="1">Ferric nitrobindin-like protein</fullName>
    </recommendedName>
</protein>
<dbReference type="CDD" id="cd07828">
    <property type="entry name" value="lipocalin_heme-bd-THAP4-like"/>
    <property type="match status" value="1"/>
</dbReference>
<dbReference type="Gene3D" id="3.30.1360.120">
    <property type="entry name" value="Probable tRNA modification gtpase trme, domain 1"/>
    <property type="match status" value="1"/>
</dbReference>
<feature type="binding site" evidence="1">
    <location>
        <position position="159"/>
    </location>
    <ligand>
        <name>heme b</name>
        <dbReference type="ChEBI" id="CHEBI:60344"/>
    </ligand>
</feature>
<feature type="short sequence motif" description="GXWXGXG" evidence="1">
    <location>
        <begin position="21"/>
        <end position="27"/>
    </location>
</feature>
<dbReference type="EMBL" id="BSUL01000001">
    <property type="protein sequence ID" value="GMA29353.1"/>
    <property type="molecule type" value="Genomic_DNA"/>
</dbReference>
<dbReference type="AlphaFoldDB" id="A0AA37XC24"/>
<feature type="region of interest" description="Disordered" evidence="2">
    <location>
        <begin position="371"/>
        <end position="452"/>
    </location>
</feature>
<dbReference type="InterPro" id="IPR014878">
    <property type="entry name" value="THAP4-like_heme-bd"/>
</dbReference>
<dbReference type="HAMAP" id="MF_01297">
    <property type="entry name" value="nitrobindin"/>
    <property type="match status" value="1"/>
</dbReference>
<dbReference type="Proteomes" id="UP001157160">
    <property type="component" value="Unassembled WGS sequence"/>
</dbReference>
<comment type="similarity">
    <text evidence="1">Belongs to the nitrobindin family.</text>
</comment>
<dbReference type="Pfam" id="PF08768">
    <property type="entry name" value="THAP4_heme-bd"/>
    <property type="match status" value="1"/>
</dbReference>
<reference evidence="4 5" key="1">
    <citation type="journal article" date="2014" name="Int. J. Syst. Evol. Microbiol.">
        <title>Complete genome sequence of Corynebacterium casei LMG S-19264T (=DSM 44701T), isolated from a smear-ripened cheese.</title>
        <authorList>
            <consortium name="US DOE Joint Genome Institute (JGI-PGF)"/>
            <person name="Walter F."/>
            <person name="Albersmeier A."/>
            <person name="Kalinowski J."/>
            <person name="Ruckert C."/>
        </authorList>
    </citation>
    <scope>NUCLEOTIDE SEQUENCE [LARGE SCALE GENOMIC DNA]</scope>
    <source>
        <strain evidence="4 5">NBRC 112289</strain>
    </source>
</reference>
<comment type="caution">
    <text evidence="1">Lacks the conserved His residue that binds heme iron in the nitrobindin family.</text>
</comment>
<feature type="compositionally biased region" description="Basic residues" evidence="2">
    <location>
        <begin position="394"/>
        <end position="403"/>
    </location>
</feature>